<proteinExistence type="inferred from homology"/>
<dbReference type="PANTHER" id="PTHR33337:SF40">
    <property type="entry name" value="CENP-V_GFA DOMAIN-CONTAINING PROTEIN-RELATED"/>
    <property type="match status" value="1"/>
</dbReference>
<evidence type="ECO:0000256" key="2">
    <source>
        <dbReference type="ARBA" id="ARBA00022723"/>
    </source>
</evidence>
<evidence type="ECO:0000259" key="5">
    <source>
        <dbReference type="PROSITE" id="PS51891"/>
    </source>
</evidence>
<keyword evidence="4" id="KW-0456">Lyase</keyword>
<evidence type="ECO:0000256" key="3">
    <source>
        <dbReference type="ARBA" id="ARBA00022833"/>
    </source>
</evidence>
<gene>
    <name evidence="6" type="ORF">ACFPN1_05800</name>
</gene>
<comment type="caution">
    <text evidence="6">The sequence shown here is derived from an EMBL/GenBank/DDBJ whole genome shotgun (WGS) entry which is preliminary data.</text>
</comment>
<dbReference type="SUPFAM" id="SSF51316">
    <property type="entry name" value="Mss4-like"/>
    <property type="match status" value="1"/>
</dbReference>
<evidence type="ECO:0000256" key="4">
    <source>
        <dbReference type="ARBA" id="ARBA00023239"/>
    </source>
</evidence>
<dbReference type="EMBL" id="JBHSNM010000001">
    <property type="protein sequence ID" value="MFC5569571.1"/>
    <property type="molecule type" value="Genomic_DNA"/>
</dbReference>
<evidence type="ECO:0000313" key="6">
    <source>
        <dbReference type="EMBL" id="MFC5569571.1"/>
    </source>
</evidence>
<feature type="domain" description="CENP-V/GFA" evidence="5">
    <location>
        <begin position="2"/>
        <end position="118"/>
    </location>
</feature>
<dbReference type="InterPro" id="IPR006913">
    <property type="entry name" value="CENP-V/GFA"/>
</dbReference>
<dbReference type="RefSeq" id="WP_386753719.1">
    <property type="nucleotide sequence ID" value="NZ_JBHSNM010000001.1"/>
</dbReference>
<keyword evidence="2" id="KW-0479">Metal-binding</keyword>
<name>A0ABW0SKX9_9GAMM</name>
<comment type="similarity">
    <text evidence="1">Belongs to the Gfa family.</text>
</comment>
<reference evidence="7" key="1">
    <citation type="journal article" date="2019" name="Int. J. Syst. Evol. Microbiol.">
        <title>The Global Catalogue of Microorganisms (GCM) 10K type strain sequencing project: providing services to taxonomists for standard genome sequencing and annotation.</title>
        <authorList>
            <consortium name="The Broad Institute Genomics Platform"/>
            <consortium name="The Broad Institute Genome Sequencing Center for Infectious Disease"/>
            <person name="Wu L."/>
            <person name="Ma J."/>
        </authorList>
    </citation>
    <scope>NUCLEOTIDE SEQUENCE [LARGE SCALE GENOMIC DNA]</scope>
    <source>
        <strain evidence="7">KACC 11407</strain>
    </source>
</reference>
<keyword evidence="3" id="KW-0862">Zinc</keyword>
<dbReference type="PROSITE" id="PS51891">
    <property type="entry name" value="CENP_V_GFA"/>
    <property type="match status" value="1"/>
</dbReference>
<dbReference type="PANTHER" id="PTHR33337">
    <property type="entry name" value="GFA DOMAIN-CONTAINING PROTEIN"/>
    <property type="match status" value="1"/>
</dbReference>
<dbReference type="InterPro" id="IPR011057">
    <property type="entry name" value="Mss4-like_sf"/>
</dbReference>
<dbReference type="Proteomes" id="UP001596036">
    <property type="component" value="Unassembled WGS sequence"/>
</dbReference>
<organism evidence="6 7">
    <name type="scientific">Lysobacter yangpyeongensis</name>
    <dbReference type="NCBI Taxonomy" id="346182"/>
    <lineage>
        <taxon>Bacteria</taxon>
        <taxon>Pseudomonadati</taxon>
        <taxon>Pseudomonadota</taxon>
        <taxon>Gammaproteobacteria</taxon>
        <taxon>Lysobacterales</taxon>
        <taxon>Lysobacteraceae</taxon>
        <taxon>Lysobacter</taxon>
    </lineage>
</organism>
<evidence type="ECO:0000256" key="1">
    <source>
        <dbReference type="ARBA" id="ARBA00005495"/>
    </source>
</evidence>
<dbReference type="Gene3D" id="3.90.1590.10">
    <property type="entry name" value="glutathione-dependent formaldehyde- activating enzyme (gfa)"/>
    <property type="match status" value="1"/>
</dbReference>
<sequence length="135" mass="14588">MHTGSCLCGSVRYEIRGDIGPGFYCHCTRCRKASGTAFASNALVAADDFVITAGREALKTFIAESGLHRSFCGNCGSPIISQRAGVPQVRVRLGTLDTPLGHGPQAHIYVDSKAEWWDIHDDLTQYPEAPPRPGK</sequence>
<evidence type="ECO:0000313" key="7">
    <source>
        <dbReference type="Proteomes" id="UP001596036"/>
    </source>
</evidence>
<keyword evidence="7" id="KW-1185">Reference proteome</keyword>
<protein>
    <submittedName>
        <fullName evidence="6">GFA family protein</fullName>
    </submittedName>
</protein>
<dbReference type="Pfam" id="PF04828">
    <property type="entry name" value="GFA"/>
    <property type="match status" value="1"/>
</dbReference>
<accession>A0ABW0SKX9</accession>